<dbReference type="Gene3D" id="3.40.50.1820">
    <property type="entry name" value="alpha/beta hydrolase"/>
    <property type="match status" value="1"/>
</dbReference>
<dbReference type="GO" id="GO:0006629">
    <property type="term" value="P:lipid metabolic process"/>
    <property type="evidence" value="ECO:0007669"/>
    <property type="project" value="InterPro"/>
</dbReference>
<dbReference type="InterPro" id="IPR051299">
    <property type="entry name" value="AB_hydrolase_lip/est"/>
</dbReference>
<evidence type="ECO:0000256" key="2">
    <source>
        <dbReference type="ARBA" id="ARBA00022801"/>
    </source>
</evidence>
<feature type="domain" description="Fungal lipase-type" evidence="4">
    <location>
        <begin position="77"/>
        <end position="211"/>
    </location>
</feature>
<dbReference type="PANTHER" id="PTHR46640:SF1">
    <property type="entry name" value="FUNGAL LIPASE-LIKE DOMAIN-CONTAINING PROTEIN-RELATED"/>
    <property type="match status" value="1"/>
</dbReference>
<evidence type="ECO:0000256" key="1">
    <source>
        <dbReference type="ARBA" id="ARBA00022729"/>
    </source>
</evidence>
<accession>A0AA38SCB8</accession>
<dbReference type="InterPro" id="IPR029058">
    <property type="entry name" value="AB_hydrolase_fold"/>
</dbReference>
<dbReference type="EMBL" id="JANBVN010000055">
    <property type="protein sequence ID" value="KAJ9155802.1"/>
    <property type="molecule type" value="Genomic_DNA"/>
</dbReference>
<dbReference type="Pfam" id="PF01764">
    <property type="entry name" value="Lipase_3"/>
    <property type="match status" value="1"/>
</dbReference>
<evidence type="ECO:0000256" key="3">
    <source>
        <dbReference type="SAM" id="SignalP"/>
    </source>
</evidence>
<dbReference type="GO" id="GO:0016787">
    <property type="term" value="F:hydrolase activity"/>
    <property type="evidence" value="ECO:0007669"/>
    <property type="project" value="UniProtKB-KW"/>
</dbReference>
<dbReference type="PANTHER" id="PTHR46640">
    <property type="entry name" value="TRIACYLGLYCEROL LIPASE, PUTATIVE (AFU_ORTHOLOGUE AFUA_6G06510)-RELATED"/>
    <property type="match status" value="1"/>
</dbReference>
<dbReference type="CDD" id="cd00519">
    <property type="entry name" value="Lipase_3"/>
    <property type="match status" value="1"/>
</dbReference>
<sequence length="294" mass="31122">MASKLLSFVFALTLAAICAAAVDQETFDDMVYSAHFSADAYPMPNCSYPEGTKRLQVYATGAKGFLAVDGLRKWIILSFRGTYDDEDNRRNGMRTLVPYNITGSLGCQGCKVHEGYQQACGLNVDNIINDIKAALQAYPGYKVVVTGHSLGGAEVALCGTSISHGLGPGTVTAFSFAGLAAGNEQFADYQDVGFPNKSFYRITSLNDTVPQQLTPAQGYYHGGIEYWISKEPSPSPGDIVVCNGQSDINCNAGAVKNGTSSPGVTSAHGTYFFSLTRANCTQDPDPAKAASAGV</sequence>
<organism evidence="5 6">
    <name type="scientific">Coniochaeta hoffmannii</name>
    <dbReference type="NCBI Taxonomy" id="91930"/>
    <lineage>
        <taxon>Eukaryota</taxon>
        <taxon>Fungi</taxon>
        <taxon>Dikarya</taxon>
        <taxon>Ascomycota</taxon>
        <taxon>Pezizomycotina</taxon>
        <taxon>Sordariomycetes</taxon>
        <taxon>Sordariomycetidae</taxon>
        <taxon>Coniochaetales</taxon>
        <taxon>Coniochaetaceae</taxon>
        <taxon>Coniochaeta</taxon>
    </lineage>
</organism>
<keyword evidence="2" id="KW-0378">Hydrolase</keyword>
<gene>
    <name evidence="5" type="ORF">NKR19_g4464</name>
</gene>
<dbReference type="AlphaFoldDB" id="A0AA38SCB8"/>
<protein>
    <submittedName>
        <fullName evidence="5">Alpha/beta-hydrolase</fullName>
    </submittedName>
</protein>
<evidence type="ECO:0000313" key="6">
    <source>
        <dbReference type="Proteomes" id="UP001174691"/>
    </source>
</evidence>
<reference evidence="5" key="1">
    <citation type="submission" date="2022-07" db="EMBL/GenBank/DDBJ databases">
        <title>Fungi with potential for degradation of polypropylene.</title>
        <authorList>
            <person name="Gostincar C."/>
        </authorList>
    </citation>
    <scope>NUCLEOTIDE SEQUENCE</scope>
    <source>
        <strain evidence="5">EXF-13287</strain>
    </source>
</reference>
<name>A0AA38SCB8_9PEZI</name>
<keyword evidence="6" id="KW-1185">Reference proteome</keyword>
<dbReference type="InterPro" id="IPR002921">
    <property type="entry name" value="Fungal_lipase-type"/>
</dbReference>
<keyword evidence="1 3" id="KW-0732">Signal</keyword>
<dbReference type="SUPFAM" id="SSF53474">
    <property type="entry name" value="alpha/beta-Hydrolases"/>
    <property type="match status" value="1"/>
</dbReference>
<evidence type="ECO:0000313" key="5">
    <source>
        <dbReference type="EMBL" id="KAJ9155802.1"/>
    </source>
</evidence>
<feature type="chain" id="PRO_5041297591" evidence="3">
    <location>
        <begin position="21"/>
        <end position="294"/>
    </location>
</feature>
<proteinExistence type="predicted"/>
<dbReference type="Proteomes" id="UP001174691">
    <property type="component" value="Unassembled WGS sequence"/>
</dbReference>
<evidence type="ECO:0000259" key="4">
    <source>
        <dbReference type="Pfam" id="PF01764"/>
    </source>
</evidence>
<comment type="caution">
    <text evidence="5">The sequence shown here is derived from an EMBL/GenBank/DDBJ whole genome shotgun (WGS) entry which is preliminary data.</text>
</comment>
<feature type="signal peptide" evidence="3">
    <location>
        <begin position="1"/>
        <end position="20"/>
    </location>
</feature>